<organism evidence="2 3">
    <name type="scientific">Aureobasidium uvarum</name>
    <dbReference type="NCBI Taxonomy" id="2773716"/>
    <lineage>
        <taxon>Eukaryota</taxon>
        <taxon>Fungi</taxon>
        <taxon>Dikarya</taxon>
        <taxon>Ascomycota</taxon>
        <taxon>Pezizomycotina</taxon>
        <taxon>Dothideomycetes</taxon>
        <taxon>Dothideomycetidae</taxon>
        <taxon>Dothideales</taxon>
        <taxon>Saccotheciaceae</taxon>
        <taxon>Aureobasidium</taxon>
    </lineage>
</organism>
<dbReference type="AlphaFoldDB" id="A0A9N8KJS1"/>
<evidence type="ECO:0000313" key="3">
    <source>
        <dbReference type="Proteomes" id="UP000745764"/>
    </source>
</evidence>
<dbReference type="Proteomes" id="UP000745764">
    <property type="component" value="Unassembled WGS sequence"/>
</dbReference>
<keyword evidence="3" id="KW-1185">Reference proteome</keyword>
<feature type="compositionally biased region" description="Acidic residues" evidence="1">
    <location>
        <begin position="231"/>
        <end position="247"/>
    </location>
</feature>
<gene>
    <name evidence="2" type="ORF">AWRI4620_LOCUS6387</name>
</gene>
<dbReference type="OrthoDB" id="3798088at2759"/>
<evidence type="ECO:0000313" key="2">
    <source>
        <dbReference type="EMBL" id="CAD0112132.1"/>
    </source>
</evidence>
<sequence>MSPSSNITTAQHNESPKIKEEWKRDAWRRNTVVLLNGNFSEGVAPPTEPLVVQANGSVLELFYIWLYTGKLGIALLPDESNNNIWYTTITKLYILADELNCIALQRSIVSTQILVSKNISLPRFEIVGTLSDSSLKSSGLYQYYVEALARHWNGSLTGGPAFQWCAKMDDPMPPNLAYHLLMKKLKKPDNRVAGKHCVCCHDPCEFHGQSSDQEREATCGAPDEEVEIEDCDCDSLPDSDTDTEPESESVSGSRSKSEAILLDDSATKKRNHDDGETITSKAKR</sequence>
<proteinExistence type="predicted"/>
<comment type="caution">
    <text evidence="2">The sequence shown here is derived from an EMBL/GenBank/DDBJ whole genome shotgun (WGS) entry which is preliminary data.</text>
</comment>
<feature type="non-terminal residue" evidence="2">
    <location>
        <position position="1"/>
    </location>
</feature>
<feature type="compositionally biased region" description="Basic and acidic residues" evidence="1">
    <location>
        <begin position="265"/>
        <end position="275"/>
    </location>
</feature>
<feature type="compositionally biased region" description="Polar residues" evidence="1">
    <location>
        <begin position="1"/>
        <end position="13"/>
    </location>
</feature>
<evidence type="ECO:0008006" key="4">
    <source>
        <dbReference type="Google" id="ProtNLM"/>
    </source>
</evidence>
<feature type="region of interest" description="Disordered" evidence="1">
    <location>
        <begin position="1"/>
        <end position="20"/>
    </location>
</feature>
<feature type="region of interest" description="Disordered" evidence="1">
    <location>
        <begin position="231"/>
        <end position="284"/>
    </location>
</feature>
<evidence type="ECO:0000256" key="1">
    <source>
        <dbReference type="SAM" id="MobiDB-lite"/>
    </source>
</evidence>
<dbReference type="EMBL" id="CAINUL010000014">
    <property type="protein sequence ID" value="CAD0112132.1"/>
    <property type="molecule type" value="Genomic_DNA"/>
</dbReference>
<reference evidence="2" key="1">
    <citation type="submission" date="2020-06" db="EMBL/GenBank/DDBJ databases">
        <authorList>
            <person name="Onetto C."/>
        </authorList>
    </citation>
    <scope>NUCLEOTIDE SEQUENCE</scope>
</reference>
<accession>A0A9N8KJS1</accession>
<protein>
    <recommendedName>
        <fullName evidence="4">BTB domain-containing protein</fullName>
    </recommendedName>
</protein>
<name>A0A9N8KJS1_9PEZI</name>